<dbReference type="GeneID" id="3922991"/>
<dbReference type="SUPFAM" id="SSF52540">
    <property type="entry name" value="P-loop containing nucleoside triphosphate hydrolases"/>
    <property type="match status" value="1"/>
</dbReference>
<dbReference type="PANTHER" id="PTHR33295:SF8">
    <property type="entry name" value="AAA+ ATPASE DOMAIN-CONTAINING PROTEIN"/>
    <property type="match status" value="1"/>
</dbReference>
<dbReference type="Pfam" id="PF13173">
    <property type="entry name" value="AAA_14"/>
    <property type="match status" value="1"/>
</dbReference>
<accession>Q2FPR3</accession>
<dbReference type="InterPro" id="IPR025420">
    <property type="entry name" value="DUF4143"/>
</dbReference>
<dbReference type="Proteomes" id="UP000001941">
    <property type="component" value="Chromosome"/>
</dbReference>
<dbReference type="InterPro" id="IPR041682">
    <property type="entry name" value="AAA_14"/>
</dbReference>
<sequence>MDPFSHHNLETVLINQIQRFKNSSPGIQRRIDFSQYVNHPQIIVITGVRRCGKSTLLRQIADYFSSYLYVNLDDERFAGMGIHHLTEIMTIFEENNPGVRTIFLDEIQNIPEWERFVRRIHDDGYQIFLTGSNAQLLSSELGTRLTGRYVTISLWPFRFDEYCNGLGVTEFPRGSQAEAEVQRLCVKYLEEGGFPGFLQYKDPEILHQIFEGIIYRDIIVRYGIREILPFRELCRYLYSNLTREASYQSLAKSIGVKNAMTIRSWIGYLQDSFLISECFRFDYTLRRQHAYQKKMYGVDTGLRNTVSFRFSGDTGLLFEQAVWMEYSSRGHELFWFKADGECDFLTFNQGKITTCIQACTELTVENQEREISGLLEAMKETQCDNGIILTMRQYQDMIIDGTPIKIRPFWNEVLSKSQLIRKSTW</sequence>
<dbReference type="InterPro" id="IPR027417">
    <property type="entry name" value="P-loop_NTPase"/>
</dbReference>
<organism evidence="2 3">
    <name type="scientific">Methanospirillum hungatei JF-1 (strain ATCC 27890 / DSM 864 / NBRC 100397 / JF-1)</name>
    <dbReference type="NCBI Taxonomy" id="323259"/>
    <lineage>
        <taxon>Archaea</taxon>
        <taxon>Methanobacteriati</taxon>
        <taxon>Methanobacteriota</taxon>
        <taxon>Stenosarchaea group</taxon>
        <taxon>Methanomicrobia</taxon>
        <taxon>Methanomicrobiales</taxon>
        <taxon>Methanospirillaceae</taxon>
        <taxon>Methanospirillum</taxon>
    </lineage>
</organism>
<feature type="domain" description="AAA+ ATPase" evidence="1">
    <location>
        <begin position="39"/>
        <end position="160"/>
    </location>
</feature>
<keyword evidence="3" id="KW-1185">Reference proteome</keyword>
<dbReference type="SMART" id="SM00382">
    <property type="entry name" value="AAA"/>
    <property type="match status" value="1"/>
</dbReference>
<evidence type="ECO:0000313" key="3">
    <source>
        <dbReference type="Proteomes" id="UP000001941"/>
    </source>
</evidence>
<gene>
    <name evidence="2" type="ordered locus">Mhun_1338</name>
</gene>
<dbReference type="Gene3D" id="3.40.50.300">
    <property type="entry name" value="P-loop containing nucleotide triphosphate hydrolases"/>
    <property type="match status" value="1"/>
</dbReference>
<name>Q2FPR3_METHJ</name>
<evidence type="ECO:0000259" key="1">
    <source>
        <dbReference type="SMART" id="SM00382"/>
    </source>
</evidence>
<dbReference type="Pfam" id="PF13635">
    <property type="entry name" value="DUF4143"/>
    <property type="match status" value="1"/>
</dbReference>
<dbReference type="OrthoDB" id="371918at2157"/>
<dbReference type="HOGENOM" id="CLU_041527_0_0_2"/>
<evidence type="ECO:0000313" key="2">
    <source>
        <dbReference type="EMBL" id="ABD41078.1"/>
    </source>
</evidence>
<dbReference type="STRING" id="323259.Mhun_1338"/>
<dbReference type="EMBL" id="CP000254">
    <property type="protein sequence ID" value="ABD41078.1"/>
    <property type="molecule type" value="Genomic_DNA"/>
</dbReference>
<dbReference type="PANTHER" id="PTHR33295">
    <property type="entry name" value="ATPASE"/>
    <property type="match status" value="1"/>
</dbReference>
<dbReference type="RefSeq" id="WP_011448355.1">
    <property type="nucleotide sequence ID" value="NC_007796.1"/>
</dbReference>
<protein>
    <submittedName>
        <fullName evidence="2">ATPase</fullName>
    </submittedName>
</protein>
<proteinExistence type="predicted"/>
<dbReference type="eggNOG" id="arCOG03167">
    <property type="taxonomic scope" value="Archaea"/>
</dbReference>
<dbReference type="KEGG" id="mhu:Mhun_1338"/>
<dbReference type="InterPro" id="IPR003593">
    <property type="entry name" value="AAA+_ATPase"/>
</dbReference>
<dbReference type="InParanoid" id="Q2FPR3"/>
<dbReference type="AlphaFoldDB" id="Q2FPR3"/>
<dbReference type="EnsemblBacteria" id="ABD41078">
    <property type="protein sequence ID" value="ABD41078"/>
    <property type="gene ID" value="Mhun_1338"/>
</dbReference>
<reference evidence="3" key="1">
    <citation type="journal article" date="2016" name="Stand. Genomic Sci.">
        <title>Complete genome sequence of Methanospirillum hungatei type strain JF1.</title>
        <authorList>
            <person name="Gunsalus R.P."/>
            <person name="Cook L.E."/>
            <person name="Crable B."/>
            <person name="Rohlin L."/>
            <person name="McDonald E."/>
            <person name="Mouttaki H."/>
            <person name="Sieber J.R."/>
            <person name="Poweleit N."/>
            <person name="Zhou H."/>
            <person name="Lapidus A.L."/>
            <person name="Daligault H.E."/>
            <person name="Land M."/>
            <person name="Gilna P."/>
            <person name="Ivanova N."/>
            <person name="Kyrpides N."/>
            <person name="Culley D.E."/>
            <person name="McInerney M.J."/>
        </authorList>
    </citation>
    <scope>NUCLEOTIDE SEQUENCE [LARGE SCALE GENOMIC DNA]</scope>
    <source>
        <strain evidence="3">ATCC 27890 / DSM 864 / NBRC 100397 / JF-1</strain>
    </source>
</reference>